<evidence type="ECO:0000313" key="1">
    <source>
        <dbReference type="EMBL" id="CBY41027.1"/>
    </source>
</evidence>
<dbReference type="EMBL" id="FN656232">
    <property type="protein sequence ID" value="CBY41027.1"/>
    <property type="molecule type" value="Genomic_DNA"/>
</dbReference>
<protein>
    <submittedName>
        <fullName evidence="1">Uncharacterized protein</fullName>
    </submittedName>
</protein>
<accession>E4YZZ9</accession>
<organism evidence="1">
    <name type="scientific">Oikopleura dioica</name>
    <name type="common">Tunicate</name>
    <dbReference type="NCBI Taxonomy" id="34765"/>
    <lineage>
        <taxon>Eukaryota</taxon>
        <taxon>Metazoa</taxon>
        <taxon>Chordata</taxon>
        <taxon>Tunicata</taxon>
        <taxon>Appendicularia</taxon>
        <taxon>Copelata</taxon>
        <taxon>Oikopleuridae</taxon>
        <taxon>Oikopleura</taxon>
    </lineage>
</organism>
<sequence length="74" mass="8609">MRSPAVAHANLTKIQSMRSKIPDQAHDIFRQLTGAETYLKNLQAKNFNLFDPSLSVRNDFLALQIFKKKMKREF</sequence>
<dbReference type="Proteomes" id="UP000011014">
    <property type="component" value="Unassembled WGS sequence"/>
</dbReference>
<proteinExistence type="predicted"/>
<dbReference type="AlphaFoldDB" id="E4YZZ9"/>
<reference evidence="1" key="1">
    <citation type="journal article" date="2010" name="Science">
        <title>Plasticity of animal genome architecture unmasked by rapid evolution of a pelagic tunicate.</title>
        <authorList>
            <person name="Denoeud F."/>
            <person name="Henriet S."/>
            <person name="Mungpakdee S."/>
            <person name="Aury J.M."/>
            <person name="Da Silva C."/>
            <person name="Brinkmann H."/>
            <person name="Mikhaleva J."/>
            <person name="Olsen L.C."/>
            <person name="Jubin C."/>
            <person name="Canestro C."/>
            <person name="Bouquet J.M."/>
            <person name="Danks G."/>
            <person name="Poulain J."/>
            <person name="Campsteijn C."/>
            <person name="Adamski M."/>
            <person name="Cross I."/>
            <person name="Yadetie F."/>
            <person name="Muffato M."/>
            <person name="Louis A."/>
            <person name="Butcher S."/>
            <person name="Tsagkogeorga G."/>
            <person name="Konrad A."/>
            <person name="Singh S."/>
            <person name="Jensen M.F."/>
            <person name="Cong E.H."/>
            <person name="Eikeseth-Otteraa H."/>
            <person name="Noel B."/>
            <person name="Anthouard V."/>
            <person name="Porcel B.M."/>
            <person name="Kachouri-Lafond R."/>
            <person name="Nishino A."/>
            <person name="Ugolini M."/>
            <person name="Chourrout P."/>
            <person name="Nishida H."/>
            <person name="Aasland R."/>
            <person name="Huzurbazar S."/>
            <person name="Westhof E."/>
            <person name="Delsuc F."/>
            <person name="Lehrach H."/>
            <person name="Reinhardt R."/>
            <person name="Weissenbach J."/>
            <person name="Roy S.W."/>
            <person name="Artiguenave F."/>
            <person name="Postlethwait J.H."/>
            <person name="Manak J.R."/>
            <person name="Thompson E.M."/>
            <person name="Jaillon O."/>
            <person name="Du Pasquier L."/>
            <person name="Boudinot P."/>
            <person name="Liberles D.A."/>
            <person name="Volff J.N."/>
            <person name="Philippe H."/>
            <person name="Lenhard B."/>
            <person name="Roest Crollius H."/>
            <person name="Wincker P."/>
            <person name="Chourrout D."/>
        </authorList>
    </citation>
    <scope>NUCLEOTIDE SEQUENCE [LARGE SCALE GENOMIC DNA]</scope>
</reference>
<gene>
    <name evidence="1" type="ORF">GSOID_T00023072001</name>
</gene>
<name>E4YZZ9_OIKDI</name>